<dbReference type="KEGG" id="lul:LPB138_02680"/>
<dbReference type="EMBL" id="CP017478">
    <property type="protein sequence ID" value="AOW19650.1"/>
    <property type="molecule type" value="Genomic_DNA"/>
</dbReference>
<dbReference type="GO" id="GO:0022900">
    <property type="term" value="P:electron transport chain"/>
    <property type="evidence" value="ECO:0007669"/>
    <property type="project" value="InterPro"/>
</dbReference>
<dbReference type="PANTHER" id="PTHR36118:SF1">
    <property type="entry name" value="ION-TRANSLOCATING OXIDOREDUCTASE COMPLEX SUBUNIT G"/>
    <property type="match status" value="1"/>
</dbReference>
<dbReference type="STRING" id="1850246.LPB138_02680"/>
<accession>A0A1D8P4Z0</accession>
<keyword evidence="8" id="KW-1185">Reference proteome</keyword>
<name>A0A1D8P4Z0_9FLAO</name>
<evidence type="ECO:0000256" key="3">
    <source>
        <dbReference type="ARBA" id="ARBA00022630"/>
    </source>
</evidence>
<reference evidence="7 8" key="1">
    <citation type="submission" date="2016-10" db="EMBL/GenBank/DDBJ databases">
        <title>Lutibacter sp. LPB0138, isolated from marine gastropod.</title>
        <authorList>
            <person name="Kim E."/>
            <person name="Yi H."/>
        </authorList>
    </citation>
    <scope>NUCLEOTIDE SEQUENCE [LARGE SCALE GENOMIC DNA]</scope>
    <source>
        <strain evidence="7 8">LPB0138</strain>
    </source>
</reference>
<dbReference type="AlphaFoldDB" id="A0A1D8P4Z0"/>
<keyword evidence="4" id="KW-0288">FMN</keyword>
<keyword evidence="1" id="KW-0813">Transport</keyword>
<evidence type="ECO:0000256" key="4">
    <source>
        <dbReference type="ARBA" id="ARBA00022643"/>
    </source>
</evidence>
<dbReference type="SMART" id="SM00900">
    <property type="entry name" value="FMN_bind"/>
    <property type="match status" value="1"/>
</dbReference>
<evidence type="ECO:0000256" key="2">
    <source>
        <dbReference type="ARBA" id="ARBA00022553"/>
    </source>
</evidence>
<dbReference type="GO" id="GO:0005886">
    <property type="term" value="C:plasma membrane"/>
    <property type="evidence" value="ECO:0007669"/>
    <property type="project" value="InterPro"/>
</dbReference>
<evidence type="ECO:0000259" key="6">
    <source>
        <dbReference type="SMART" id="SM00900"/>
    </source>
</evidence>
<dbReference type="InterPro" id="IPR010209">
    <property type="entry name" value="Ion_transpt_RnfG/RsxG"/>
</dbReference>
<sequence>MKIKVLFFLVCISLATVFMSFELPKNLLKKVDKEIKTVYTLENYTLENVLISDEINATLATKIEENNLFKIFKDSTLVGYAFVDKAPSKTDEFDYLVLFDTEFIITKSKVLTYHEDYGSEIGSKRWLKQFIGKNKDVELQYGKDIIAISGATISARSMTVAINNLLKSITILNQQQII</sequence>
<feature type="domain" description="FMN-binding" evidence="6">
    <location>
        <begin position="88"/>
        <end position="169"/>
    </location>
</feature>
<dbReference type="PANTHER" id="PTHR36118">
    <property type="entry name" value="ION-TRANSLOCATING OXIDOREDUCTASE COMPLEX SUBUNIT G"/>
    <property type="match status" value="1"/>
</dbReference>
<dbReference type="Proteomes" id="UP000176050">
    <property type="component" value="Chromosome"/>
</dbReference>
<keyword evidence="5" id="KW-0249">Electron transport</keyword>
<gene>
    <name evidence="7" type="ORF">LPB138_02680</name>
</gene>
<organism evidence="7 8">
    <name type="scientific">Urechidicola croceus</name>
    <dbReference type="NCBI Taxonomy" id="1850246"/>
    <lineage>
        <taxon>Bacteria</taxon>
        <taxon>Pseudomonadati</taxon>
        <taxon>Bacteroidota</taxon>
        <taxon>Flavobacteriia</taxon>
        <taxon>Flavobacteriales</taxon>
        <taxon>Flavobacteriaceae</taxon>
        <taxon>Urechidicola</taxon>
    </lineage>
</organism>
<evidence type="ECO:0000313" key="7">
    <source>
        <dbReference type="EMBL" id="AOW19650.1"/>
    </source>
</evidence>
<evidence type="ECO:0000256" key="1">
    <source>
        <dbReference type="ARBA" id="ARBA00022448"/>
    </source>
</evidence>
<dbReference type="RefSeq" id="WP_070235766.1">
    <property type="nucleotide sequence ID" value="NZ_CP017478.1"/>
</dbReference>
<dbReference type="GO" id="GO:0010181">
    <property type="term" value="F:FMN binding"/>
    <property type="evidence" value="ECO:0007669"/>
    <property type="project" value="InterPro"/>
</dbReference>
<proteinExistence type="predicted"/>
<protein>
    <submittedName>
        <fullName evidence="7">FMN-binding protein</fullName>
    </submittedName>
</protein>
<keyword evidence="2" id="KW-0597">Phosphoprotein</keyword>
<dbReference type="InterPro" id="IPR007329">
    <property type="entry name" value="FMN-bd"/>
</dbReference>
<dbReference type="GO" id="GO:0009055">
    <property type="term" value="F:electron transfer activity"/>
    <property type="evidence" value="ECO:0007669"/>
    <property type="project" value="InterPro"/>
</dbReference>
<dbReference type="OrthoDB" id="9778782at2"/>
<evidence type="ECO:0000256" key="5">
    <source>
        <dbReference type="ARBA" id="ARBA00022982"/>
    </source>
</evidence>
<dbReference type="Pfam" id="PF04205">
    <property type="entry name" value="FMN_bind"/>
    <property type="match status" value="1"/>
</dbReference>
<evidence type="ECO:0000313" key="8">
    <source>
        <dbReference type="Proteomes" id="UP000176050"/>
    </source>
</evidence>
<keyword evidence="3" id="KW-0285">Flavoprotein</keyword>